<dbReference type="EMBL" id="JYNV01000185">
    <property type="protein sequence ID" value="KZM23763.1"/>
    <property type="molecule type" value="Genomic_DNA"/>
</dbReference>
<comment type="caution">
    <text evidence="1">The sequence shown here is derived from an EMBL/GenBank/DDBJ whole genome shotgun (WGS) entry which is preliminary data.</text>
</comment>
<organism evidence="1 2">
    <name type="scientific">Didymella rabiei</name>
    <name type="common">Chickpea ascochyta blight fungus</name>
    <name type="synonym">Mycosphaerella rabiei</name>
    <dbReference type="NCBI Taxonomy" id="5454"/>
    <lineage>
        <taxon>Eukaryota</taxon>
        <taxon>Fungi</taxon>
        <taxon>Dikarya</taxon>
        <taxon>Ascomycota</taxon>
        <taxon>Pezizomycotina</taxon>
        <taxon>Dothideomycetes</taxon>
        <taxon>Pleosporomycetidae</taxon>
        <taxon>Pleosporales</taxon>
        <taxon>Pleosporineae</taxon>
        <taxon>Didymellaceae</taxon>
        <taxon>Ascochyta</taxon>
    </lineage>
</organism>
<reference evidence="1 2" key="1">
    <citation type="journal article" date="2016" name="Sci. Rep.">
        <title>Draft genome sequencing and secretome analysis of fungal phytopathogen Ascochyta rabiei provides insight into the necrotrophic effector repertoire.</title>
        <authorList>
            <person name="Verma S."/>
            <person name="Gazara R.K."/>
            <person name="Nizam S."/>
            <person name="Parween S."/>
            <person name="Chattopadhyay D."/>
            <person name="Verma P.K."/>
        </authorList>
    </citation>
    <scope>NUCLEOTIDE SEQUENCE [LARGE SCALE GENOMIC DNA]</scope>
    <source>
        <strain evidence="1 2">ArDII</strain>
    </source>
</reference>
<dbReference type="AlphaFoldDB" id="A0A163ELN7"/>
<keyword evidence="2" id="KW-1185">Reference proteome</keyword>
<proteinExistence type="predicted"/>
<gene>
    <name evidence="1" type="ORF">ST47_g5100</name>
</gene>
<dbReference type="Proteomes" id="UP000076837">
    <property type="component" value="Unassembled WGS sequence"/>
</dbReference>
<dbReference type="GO" id="GO:0016787">
    <property type="term" value="F:hydrolase activity"/>
    <property type="evidence" value="ECO:0007669"/>
    <property type="project" value="UniProtKB-KW"/>
</dbReference>
<evidence type="ECO:0000313" key="2">
    <source>
        <dbReference type="Proteomes" id="UP000076837"/>
    </source>
</evidence>
<keyword evidence="1" id="KW-0378">Hydrolase</keyword>
<evidence type="ECO:0000313" key="1">
    <source>
        <dbReference type="EMBL" id="KZM23763.1"/>
    </source>
</evidence>
<accession>A0A163ELN7</accession>
<protein>
    <submittedName>
        <fullName evidence="1">Hydrolase</fullName>
    </submittedName>
</protein>
<dbReference type="PROSITE" id="PS51257">
    <property type="entry name" value="PROKAR_LIPOPROTEIN"/>
    <property type="match status" value="1"/>
</dbReference>
<sequence>MRNFFLSLTSVDPEHTNFTTVASSLSCNNLNATAEIDCLRAVPFTEIISFLKTRLCPDTVQSAIRSGK</sequence>
<name>A0A163ELN7_DIDRA</name>